<evidence type="ECO:0000256" key="3">
    <source>
        <dbReference type="SAM" id="SignalP"/>
    </source>
</evidence>
<dbReference type="Proteomes" id="UP001310594">
    <property type="component" value="Unassembled WGS sequence"/>
</dbReference>
<dbReference type="InterPro" id="IPR001128">
    <property type="entry name" value="Cyt_P450"/>
</dbReference>
<dbReference type="GO" id="GO:0005506">
    <property type="term" value="F:iron ion binding"/>
    <property type="evidence" value="ECO:0007669"/>
    <property type="project" value="InterPro"/>
</dbReference>
<protein>
    <submittedName>
        <fullName evidence="4">Uncharacterized protein</fullName>
    </submittedName>
</protein>
<evidence type="ECO:0000256" key="2">
    <source>
        <dbReference type="ARBA" id="ARBA00023002"/>
    </source>
</evidence>
<proteinExistence type="inferred from homology"/>
<evidence type="ECO:0000313" key="4">
    <source>
        <dbReference type="EMBL" id="KAK5706072.1"/>
    </source>
</evidence>
<dbReference type="Gene3D" id="1.10.630.10">
    <property type="entry name" value="Cytochrome P450"/>
    <property type="match status" value="1"/>
</dbReference>
<dbReference type="EMBL" id="JAVRQU010000002">
    <property type="protein sequence ID" value="KAK5706072.1"/>
    <property type="molecule type" value="Genomic_DNA"/>
</dbReference>
<feature type="chain" id="PRO_5042986773" evidence="3">
    <location>
        <begin position="23"/>
        <end position="354"/>
    </location>
</feature>
<dbReference type="InterPro" id="IPR002401">
    <property type="entry name" value="Cyt_P450_E_grp-I"/>
</dbReference>
<feature type="signal peptide" evidence="3">
    <location>
        <begin position="1"/>
        <end position="22"/>
    </location>
</feature>
<accession>A0AAN7WQ41</accession>
<comment type="caution">
    <text evidence="4">The sequence shown here is derived from an EMBL/GenBank/DDBJ whole genome shotgun (WGS) entry which is preliminary data.</text>
</comment>
<dbReference type="AlphaFoldDB" id="A0AAN7WQ41"/>
<evidence type="ECO:0000313" key="5">
    <source>
        <dbReference type="Proteomes" id="UP001310594"/>
    </source>
</evidence>
<evidence type="ECO:0000256" key="1">
    <source>
        <dbReference type="ARBA" id="ARBA00010617"/>
    </source>
</evidence>
<dbReference type="GO" id="GO:0004497">
    <property type="term" value="F:monooxygenase activity"/>
    <property type="evidence" value="ECO:0007669"/>
    <property type="project" value="InterPro"/>
</dbReference>
<dbReference type="SUPFAM" id="SSF48264">
    <property type="entry name" value="Cytochrome P450"/>
    <property type="match status" value="1"/>
</dbReference>
<name>A0AAN7WQ41_9PEZI</name>
<reference evidence="4" key="1">
    <citation type="submission" date="2023-08" db="EMBL/GenBank/DDBJ databases">
        <title>Black Yeasts Isolated from many extreme environments.</title>
        <authorList>
            <person name="Coleine C."/>
            <person name="Stajich J.E."/>
            <person name="Selbmann L."/>
        </authorList>
    </citation>
    <scope>NUCLEOTIDE SEQUENCE</scope>
    <source>
        <strain evidence="4">CCFEE 5810</strain>
    </source>
</reference>
<organism evidence="4 5">
    <name type="scientific">Elasticomyces elasticus</name>
    <dbReference type="NCBI Taxonomy" id="574655"/>
    <lineage>
        <taxon>Eukaryota</taxon>
        <taxon>Fungi</taxon>
        <taxon>Dikarya</taxon>
        <taxon>Ascomycota</taxon>
        <taxon>Pezizomycotina</taxon>
        <taxon>Dothideomycetes</taxon>
        <taxon>Dothideomycetidae</taxon>
        <taxon>Mycosphaerellales</taxon>
        <taxon>Teratosphaeriaceae</taxon>
        <taxon>Elasticomyces</taxon>
    </lineage>
</organism>
<dbReference type="PRINTS" id="PR00463">
    <property type="entry name" value="EP450I"/>
</dbReference>
<dbReference type="Pfam" id="PF00067">
    <property type="entry name" value="p450"/>
    <property type="match status" value="1"/>
</dbReference>
<dbReference type="GO" id="GO:0020037">
    <property type="term" value="F:heme binding"/>
    <property type="evidence" value="ECO:0007669"/>
    <property type="project" value="InterPro"/>
</dbReference>
<dbReference type="InterPro" id="IPR036396">
    <property type="entry name" value="Cyt_P450_sf"/>
</dbReference>
<dbReference type="GO" id="GO:0016705">
    <property type="term" value="F:oxidoreductase activity, acting on paired donors, with incorporation or reduction of molecular oxygen"/>
    <property type="evidence" value="ECO:0007669"/>
    <property type="project" value="InterPro"/>
</dbReference>
<dbReference type="PANTHER" id="PTHR24305:SF96">
    <property type="entry name" value="CYTOCHROME P450 MONOOXYGENASE STCB-RELATED"/>
    <property type="match status" value="1"/>
</dbReference>
<sequence>MASLSPSWASLSILVLVAVVLAIRPIIRGLTSPLNKVPGPWYATWTNLPLKFAVISGRRIHHVHALHAHYGPYVRIAPTEIAVNSLAGFKQIHAINSGFTKSPWYETLVNIERLGVFSMSDPKQHAARRKLFARPFSKTNLRAHWEPAVREKVQLAVSRMQEDARSSANGAVDVMKWWTFMASDITSNLMFGESLHTLEHGEVSEYMRVLMQTLKGGGIGAEMPLVRWIGRNLPFQSARELFGGNDMVEDYGRTAVSNMKASGGGKNVFANMVAEAEKGVGGTLDDRDVELEATSFVIAGTDTTAVSLTYLVYAVLSSPDLQRQVEDEVTGLPEAYVEADVEKLPLLSAVIEET</sequence>
<keyword evidence="3" id="KW-0732">Signal</keyword>
<comment type="similarity">
    <text evidence="1">Belongs to the cytochrome P450 family.</text>
</comment>
<dbReference type="InterPro" id="IPR050121">
    <property type="entry name" value="Cytochrome_P450_monoxygenase"/>
</dbReference>
<gene>
    <name evidence="4" type="ORF">LTR97_001058</name>
</gene>
<dbReference type="PANTHER" id="PTHR24305">
    <property type="entry name" value="CYTOCHROME P450"/>
    <property type="match status" value="1"/>
</dbReference>
<keyword evidence="2" id="KW-0560">Oxidoreductase</keyword>